<evidence type="ECO:0000313" key="6">
    <source>
        <dbReference type="Proteomes" id="UP000094969"/>
    </source>
</evidence>
<keyword evidence="3" id="KW-0862">Zinc</keyword>
<evidence type="ECO:0000256" key="2">
    <source>
        <dbReference type="ARBA" id="ARBA00022723"/>
    </source>
</evidence>
<evidence type="ECO:0000256" key="1">
    <source>
        <dbReference type="ARBA" id="ARBA00005495"/>
    </source>
</evidence>
<accession>A0A1D7TWL0</accession>
<gene>
    <name evidence="5" type="ORF">BHK69_02425</name>
</gene>
<evidence type="ECO:0000313" key="5">
    <source>
        <dbReference type="EMBL" id="AOO79498.1"/>
    </source>
</evidence>
<protein>
    <submittedName>
        <fullName evidence="5">Aldehyde-activating protein</fullName>
    </submittedName>
</protein>
<dbReference type="Gene3D" id="2.170.150.70">
    <property type="match status" value="1"/>
</dbReference>
<dbReference type="InterPro" id="IPR052355">
    <property type="entry name" value="CENP-V-like"/>
</dbReference>
<keyword evidence="6" id="KW-1185">Reference proteome</keyword>
<dbReference type="InterPro" id="IPR011057">
    <property type="entry name" value="Mss4-like_sf"/>
</dbReference>
<dbReference type="InterPro" id="IPR006913">
    <property type="entry name" value="CENP-V/GFA"/>
</dbReference>
<dbReference type="GO" id="GO:0016846">
    <property type="term" value="F:carbon-sulfur lyase activity"/>
    <property type="evidence" value="ECO:0007669"/>
    <property type="project" value="InterPro"/>
</dbReference>
<sequence>MASARYEGSCHCGRVAYEVEVDLDKTITCNCSYCQRRGSVLAFSPAQNFTLLKGEDALTEYRFNTQKIQHLFCETCGVESFARASSPDGTPMIAINARCLSGVEPAELQPAPYDGRSR</sequence>
<dbReference type="PANTHER" id="PTHR28620:SF1">
    <property type="entry name" value="CENP-V_GFA DOMAIN-CONTAINING PROTEIN"/>
    <property type="match status" value="1"/>
</dbReference>
<dbReference type="RefSeq" id="WP_069688721.1">
    <property type="nucleotide sequence ID" value="NZ_CP017147.1"/>
</dbReference>
<dbReference type="Pfam" id="PF04828">
    <property type="entry name" value="GFA"/>
    <property type="match status" value="1"/>
</dbReference>
<dbReference type="OrthoDB" id="9805575at2"/>
<evidence type="ECO:0000256" key="3">
    <source>
        <dbReference type="ARBA" id="ARBA00022833"/>
    </source>
</evidence>
<organism evidence="5 6">
    <name type="scientific">Bosea vaviloviae</name>
    <dbReference type="NCBI Taxonomy" id="1526658"/>
    <lineage>
        <taxon>Bacteria</taxon>
        <taxon>Pseudomonadati</taxon>
        <taxon>Pseudomonadota</taxon>
        <taxon>Alphaproteobacteria</taxon>
        <taxon>Hyphomicrobiales</taxon>
        <taxon>Boseaceae</taxon>
        <taxon>Bosea</taxon>
    </lineage>
</organism>
<dbReference type="Proteomes" id="UP000094969">
    <property type="component" value="Chromosome"/>
</dbReference>
<proteinExistence type="inferred from homology"/>
<dbReference type="PROSITE" id="PS51891">
    <property type="entry name" value="CENP_V_GFA"/>
    <property type="match status" value="1"/>
</dbReference>
<reference evidence="5 6" key="1">
    <citation type="journal article" date="2015" name="Antonie Van Leeuwenhoek">
        <title>Bosea vaviloviae sp. nov., a new species of slow-growing rhizobia isolated from nodules of the relict species Vavilovia formosa (Stev.) Fed.</title>
        <authorList>
            <person name="Safronova V.I."/>
            <person name="Kuznetsova I.G."/>
            <person name="Sazanova A.L."/>
            <person name="Kimeklis A.K."/>
            <person name="Belimov A.A."/>
            <person name="Andronov E.E."/>
            <person name="Pinaev A.G."/>
            <person name="Chizhevskaya E.P."/>
            <person name="Pukhaev A.R."/>
            <person name="Popov K.P."/>
            <person name="Willems A."/>
            <person name="Tikhonovich I.A."/>
        </authorList>
    </citation>
    <scope>NUCLEOTIDE SEQUENCE [LARGE SCALE GENOMIC DNA]</scope>
    <source>
        <strain evidence="5 6">Vaf18</strain>
    </source>
</reference>
<evidence type="ECO:0000259" key="4">
    <source>
        <dbReference type="PROSITE" id="PS51891"/>
    </source>
</evidence>
<dbReference type="PANTHER" id="PTHR28620">
    <property type="entry name" value="CENTROMERE PROTEIN V"/>
    <property type="match status" value="1"/>
</dbReference>
<dbReference type="AlphaFoldDB" id="A0A1D7TWL0"/>
<comment type="similarity">
    <text evidence="1">Belongs to the Gfa family.</text>
</comment>
<dbReference type="STRING" id="1526658.BHK69_02425"/>
<dbReference type="EMBL" id="CP017147">
    <property type="protein sequence ID" value="AOO79498.1"/>
    <property type="molecule type" value="Genomic_DNA"/>
</dbReference>
<dbReference type="SUPFAM" id="SSF51316">
    <property type="entry name" value="Mss4-like"/>
    <property type="match status" value="1"/>
</dbReference>
<keyword evidence="2" id="KW-0479">Metal-binding</keyword>
<dbReference type="KEGG" id="bvv:BHK69_02425"/>
<name>A0A1D7TWL0_9HYPH</name>
<feature type="domain" description="CENP-V/GFA" evidence="4">
    <location>
        <begin position="6"/>
        <end position="114"/>
    </location>
</feature>
<dbReference type="GO" id="GO:0046872">
    <property type="term" value="F:metal ion binding"/>
    <property type="evidence" value="ECO:0007669"/>
    <property type="project" value="UniProtKB-KW"/>
</dbReference>